<feature type="compositionally biased region" description="Basic and acidic residues" evidence="1">
    <location>
        <begin position="15"/>
        <end position="33"/>
    </location>
</feature>
<feature type="compositionally biased region" description="Polar residues" evidence="1">
    <location>
        <begin position="36"/>
        <end position="47"/>
    </location>
</feature>
<feature type="non-terminal residue" evidence="2">
    <location>
        <position position="1"/>
    </location>
</feature>
<accession>H1VU87</accession>
<proteinExistence type="predicted"/>
<organism evidence="2 3">
    <name type="scientific">Colletotrichum higginsianum (strain IMI 349063)</name>
    <name type="common">Crucifer anthracnose fungus</name>
    <dbReference type="NCBI Taxonomy" id="759273"/>
    <lineage>
        <taxon>Eukaryota</taxon>
        <taxon>Fungi</taxon>
        <taxon>Dikarya</taxon>
        <taxon>Ascomycota</taxon>
        <taxon>Pezizomycotina</taxon>
        <taxon>Sordariomycetes</taxon>
        <taxon>Hypocreomycetidae</taxon>
        <taxon>Glomerellales</taxon>
        <taxon>Glomerellaceae</taxon>
        <taxon>Colletotrichum</taxon>
        <taxon>Colletotrichum destructivum species complex</taxon>
    </lineage>
</organism>
<dbReference type="EMBL" id="CACQ02006382">
    <property type="protein sequence ID" value="CCF43796.1"/>
    <property type="molecule type" value="Genomic_DNA"/>
</dbReference>
<dbReference type="HOGENOM" id="CLU_1471570_0_0_1"/>
<dbReference type="VEuPathDB" id="FungiDB:CH63R_09858"/>
<evidence type="ECO:0000313" key="3">
    <source>
        <dbReference type="Proteomes" id="UP000007174"/>
    </source>
</evidence>
<sequence>PPPHPPRALVLCGEPSERGGNRRLARIIERPDRGQIPTSEVGNSPSQRPREQPCSRHRKSLNGARGERDDRLLESRVLAFDGRSTPQLPFPPPHHYLLVGCLSLIFSSFPFLLQVGCWPSVAQQSLVGILKREDIRLTERRREKSGDLELGVRCMYLPPALTMHHRPGVGRLFGPNMPSGSQSF</sequence>
<gene>
    <name evidence="2" type="ORF">CH063_13397</name>
</gene>
<protein>
    <submittedName>
        <fullName evidence="2">Uncharacterized protein</fullName>
    </submittedName>
</protein>
<evidence type="ECO:0000313" key="2">
    <source>
        <dbReference type="EMBL" id="CCF43796.1"/>
    </source>
</evidence>
<feature type="region of interest" description="Disordered" evidence="1">
    <location>
        <begin position="1"/>
        <end position="68"/>
    </location>
</feature>
<evidence type="ECO:0000256" key="1">
    <source>
        <dbReference type="SAM" id="MobiDB-lite"/>
    </source>
</evidence>
<name>H1VU87_COLHI</name>
<dbReference type="AlphaFoldDB" id="H1VU87"/>
<reference evidence="3" key="1">
    <citation type="journal article" date="2012" name="Nat. Genet.">
        <title>Lifestyle transitions in plant pathogenic Colletotrichum fungi deciphered by genome and transcriptome analyses.</title>
        <authorList>
            <person name="O'Connell R.J."/>
            <person name="Thon M.R."/>
            <person name="Hacquard S."/>
            <person name="Amyotte S.G."/>
            <person name="Kleemann J."/>
            <person name="Torres M.F."/>
            <person name="Damm U."/>
            <person name="Buiate E.A."/>
            <person name="Epstein L."/>
            <person name="Alkan N."/>
            <person name="Altmueller J."/>
            <person name="Alvarado-Balderrama L."/>
            <person name="Bauser C.A."/>
            <person name="Becker C."/>
            <person name="Birren B.W."/>
            <person name="Chen Z."/>
            <person name="Choi J."/>
            <person name="Crouch J.A."/>
            <person name="Duvick J.P."/>
            <person name="Farman M.A."/>
            <person name="Gan P."/>
            <person name="Heiman D."/>
            <person name="Henrissat B."/>
            <person name="Howard R.J."/>
            <person name="Kabbage M."/>
            <person name="Koch C."/>
            <person name="Kracher B."/>
            <person name="Kubo Y."/>
            <person name="Law A.D."/>
            <person name="Lebrun M.-H."/>
            <person name="Lee Y.-H."/>
            <person name="Miyara I."/>
            <person name="Moore N."/>
            <person name="Neumann U."/>
            <person name="Nordstroem K."/>
            <person name="Panaccione D.G."/>
            <person name="Panstruga R."/>
            <person name="Place M."/>
            <person name="Proctor R.H."/>
            <person name="Prusky D."/>
            <person name="Rech G."/>
            <person name="Reinhardt R."/>
            <person name="Rollins J.A."/>
            <person name="Rounsley S."/>
            <person name="Schardl C.L."/>
            <person name="Schwartz D.C."/>
            <person name="Shenoy N."/>
            <person name="Shirasu K."/>
            <person name="Sikhakolli U.R."/>
            <person name="Stueber K."/>
            <person name="Sukno S.A."/>
            <person name="Sweigard J.A."/>
            <person name="Takano Y."/>
            <person name="Takahara H."/>
            <person name="Trail F."/>
            <person name="van der Does H.C."/>
            <person name="Voll L.M."/>
            <person name="Will I."/>
            <person name="Young S."/>
            <person name="Zeng Q."/>
            <person name="Zhang J."/>
            <person name="Zhou S."/>
            <person name="Dickman M.B."/>
            <person name="Schulze-Lefert P."/>
            <person name="Ver Loren van Themaat E."/>
            <person name="Ma L.-J."/>
            <person name="Vaillancourt L.J."/>
        </authorList>
    </citation>
    <scope>NUCLEOTIDE SEQUENCE [LARGE SCALE GENOMIC DNA]</scope>
    <source>
        <strain evidence="3">IMI 349063</strain>
    </source>
</reference>
<dbReference type="Proteomes" id="UP000007174">
    <property type="component" value="Unassembled WGS sequence"/>
</dbReference>